<comment type="similarity">
    <text evidence="1">Belongs to the proteasome subunit p27 family.</text>
</comment>
<feature type="region of interest" description="Disordered" evidence="4">
    <location>
        <begin position="124"/>
        <end position="160"/>
    </location>
</feature>
<dbReference type="PROSITE" id="PS50106">
    <property type="entry name" value="PDZ"/>
    <property type="match status" value="1"/>
</dbReference>
<keyword evidence="2" id="KW-0143">Chaperone</keyword>
<keyword evidence="6" id="KW-0647">Proteasome</keyword>
<dbReference type="Pfam" id="PF18265">
    <property type="entry name" value="Nas2_N"/>
    <property type="match status" value="1"/>
</dbReference>
<dbReference type="FunFam" id="2.30.42.10:FF:000107">
    <property type="entry name" value="26S proteasome non-ATPase regulatory subunit 9"/>
    <property type="match status" value="1"/>
</dbReference>
<dbReference type="Gene3D" id="6.10.140.1710">
    <property type="match status" value="1"/>
</dbReference>
<dbReference type="HOGENOM" id="CLU_073146_0_0_1"/>
<dbReference type="GO" id="GO:0005634">
    <property type="term" value="C:nucleus"/>
    <property type="evidence" value="ECO:0007669"/>
    <property type="project" value="TreeGrafter"/>
</dbReference>
<feature type="compositionally biased region" description="Polar residues" evidence="4">
    <location>
        <begin position="15"/>
        <end position="26"/>
    </location>
</feature>
<evidence type="ECO:0000313" key="7">
    <source>
        <dbReference type="Proteomes" id="UP000002624"/>
    </source>
</evidence>
<dbReference type="GO" id="GO:0005737">
    <property type="term" value="C:cytoplasm"/>
    <property type="evidence" value="ECO:0007669"/>
    <property type="project" value="TreeGrafter"/>
</dbReference>
<dbReference type="EMBL" id="GG692420">
    <property type="protein sequence ID" value="EER43990.1"/>
    <property type="molecule type" value="Genomic_DNA"/>
</dbReference>
<dbReference type="SMART" id="SM00228">
    <property type="entry name" value="PDZ"/>
    <property type="match status" value="1"/>
</dbReference>
<dbReference type="PANTHER" id="PTHR12651">
    <property type="entry name" value="26S PROTEASOME NON-ATPASE REGULATORY SUBUNIT 9"/>
    <property type="match status" value="1"/>
</dbReference>
<dbReference type="VEuPathDB" id="FungiDB:HCDG_02020"/>
<protein>
    <recommendedName>
        <fullName evidence="3">Probable 26S proteasome regulatory subunit p27</fullName>
    </recommendedName>
</protein>
<organism evidence="6 7">
    <name type="scientific">Ajellomyces capsulatus (strain H143)</name>
    <name type="common">Darling's disease fungus</name>
    <name type="synonym">Histoplasma capsulatum</name>
    <dbReference type="NCBI Taxonomy" id="544712"/>
    <lineage>
        <taxon>Eukaryota</taxon>
        <taxon>Fungi</taxon>
        <taxon>Dikarya</taxon>
        <taxon>Ascomycota</taxon>
        <taxon>Pezizomycotina</taxon>
        <taxon>Eurotiomycetes</taxon>
        <taxon>Eurotiomycetidae</taxon>
        <taxon>Onygenales</taxon>
        <taxon>Ajellomycetaceae</taxon>
        <taxon>Histoplasma</taxon>
    </lineage>
</organism>
<dbReference type="PANTHER" id="PTHR12651:SF1">
    <property type="entry name" value="26S PROTEASOME NON-ATPASE REGULATORY SUBUNIT 9"/>
    <property type="match status" value="1"/>
</dbReference>
<dbReference type="Pfam" id="PF17820">
    <property type="entry name" value="PDZ_6"/>
    <property type="match status" value="1"/>
</dbReference>
<proteinExistence type="inferred from homology"/>
<dbReference type="InterPro" id="IPR036034">
    <property type="entry name" value="PDZ_sf"/>
</dbReference>
<sequence length="270" mass="29496">MGIPMDDIHAPTVASGPTSTPGRNGRELSSLSLNELFDEKTRLEAELQALSSVLDSVCQLVSFLLLHGVNMSTSLFTFDGYPRDDLDIAQIRTTRARIIHLRNDYKDVMTKVEQGVHAHFARLQQQEHQQRRQEQQNASCPPTPATTTNTTSTSTLTPLPAMEDSATTSARTGLIETPFAKINSVAEGSPAAQAGIKVGDRIRSVGHVNWMNHENLAKVAEVVQRNEGNTVLIKVVRGDESGETKDLTLQLVPRKNWGGRGLLGCHLAII</sequence>
<accession>C6H6G9</accession>
<dbReference type="Proteomes" id="UP000002624">
    <property type="component" value="Unassembled WGS sequence"/>
</dbReference>
<dbReference type="Gene3D" id="2.30.42.10">
    <property type="match status" value="1"/>
</dbReference>
<feature type="region of interest" description="Disordered" evidence="4">
    <location>
        <begin position="1"/>
        <end position="26"/>
    </location>
</feature>
<dbReference type="AlphaFoldDB" id="C6H6G9"/>
<name>C6H6G9_AJECH</name>
<dbReference type="STRING" id="544712.C6H6G9"/>
<evidence type="ECO:0000259" key="5">
    <source>
        <dbReference type="PROSITE" id="PS50106"/>
    </source>
</evidence>
<evidence type="ECO:0000313" key="6">
    <source>
        <dbReference type="EMBL" id="EER43990.1"/>
    </source>
</evidence>
<evidence type="ECO:0000256" key="3">
    <source>
        <dbReference type="ARBA" id="ARBA00068021"/>
    </source>
</evidence>
<dbReference type="InterPro" id="IPR001478">
    <property type="entry name" value="PDZ"/>
</dbReference>
<dbReference type="InterPro" id="IPR041489">
    <property type="entry name" value="PDZ_6"/>
</dbReference>
<feature type="domain" description="PDZ" evidence="5">
    <location>
        <begin position="182"/>
        <end position="232"/>
    </location>
</feature>
<evidence type="ECO:0000256" key="1">
    <source>
        <dbReference type="ARBA" id="ARBA00005256"/>
    </source>
</evidence>
<dbReference type="InterPro" id="IPR035269">
    <property type="entry name" value="PSMD9"/>
</dbReference>
<reference evidence="7" key="1">
    <citation type="submission" date="2009-05" db="EMBL/GenBank/DDBJ databases">
        <title>The genome sequence of Ajellomyces capsulatus strain H143.</title>
        <authorList>
            <person name="Champion M."/>
            <person name="Cuomo C.A."/>
            <person name="Ma L.-J."/>
            <person name="Henn M.R."/>
            <person name="Sil A."/>
            <person name="Goldman B."/>
            <person name="Young S.K."/>
            <person name="Kodira C.D."/>
            <person name="Zeng Q."/>
            <person name="Koehrsen M."/>
            <person name="Alvarado L."/>
            <person name="Berlin A.M."/>
            <person name="Borenstein D."/>
            <person name="Chen Z."/>
            <person name="Engels R."/>
            <person name="Freedman E."/>
            <person name="Gellesch M."/>
            <person name="Goldberg J."/>
            <person name="Griggs A."/>
            <person name="Gujja S."/>
            <person name="Heiman D.I."/>
            <person name="Hepburn T.A."/>
            <person name="Howarth C."/>
            <person name="Jen D."/>
            <person name="Larson L."/>
            <person name="Lewis B."/>
            <person name="Mehta T."/>
            <person name="Park D."/>
            <person name="Pearson M."/>
            <person name="Roberts A."/>
            <person name="Saif S."/>
            <person name="Shea T.D."/>
            <person name="Shenoy N."/>
            <person name="Sisk P."/>
            <person name="Stolte C."/>
            <person name="Sykes S."/>
            <person name="Walk T."/>
            <person name="White J."/>
            <person name="Yandava C."/>
            <person name="Klein B."/>
            <person name="McEwen J.G."/>
            <person name="Puccia R."/>
            <person name="Goldman G.H."/>
            <person name="Felipe M.S."/>
            <person name="Nino-Vega G."/>
            <person name="San-Blas G."/>
            <person name="Taylor J.W."/>
            <person name="Mendoza L."/>
            <person name="Galagan J.E."/>
            <person name="Nusbaum C."/>
            <person name="Birren B.W."/>
        </authorList>
    </citation>
    <scope>NUCLEOTIDE SEQUENCE [LARGE SCALE GENOMIC DNA]</scope>
    <source>
        <strain evidence="7">H143</strain>
    </source>
</reference>
<dbReference type="InterPro" id="IPR040815">
    <property type="entry name" value="Nas2_N"/>
</dbReference>
<evidence type="ECO:0000256" key="2">
    <source>
        <dbReference type="ARBA" id="ARBA00023186"/>
    </source>
</evidence>
<dbReference type="GO" id="GO:0070682">
    <property type="term" value="P:proteasome regulatory particle assembly"/>
    <property type="evidence" value="ECO:0007669"/>
    <property type="project" value="InterPro"/>
</dbReference>
<feature type="compositionally biased region" description="Low complexity" evidence="4">
    <location>
        <begin position="145"/>
        <end position="160"/>
    </location>
</feature>
<gene>
    <name evidence="6" type="ORF">HCDG_02020</name>
</gene>
<evidence type="ECO:0000256" key="4">
    <source>
        <dbReference type="SAM" id="MobiDB-lite"/>
    </source>
</evidence>
<dbReference type="OrthoDB" id="48625at2759"/>
<dbReference type="SUPFAM" id="SSF50156">
    <property type="entry name" value="PDZ domain-like"/>
    <property type="match status" value="1"/>
</dbReference>
<dbReference type="OMA" id="DWGGRGM"/>
<dbReference type="GO" id="GO:0000502">
    <property type="term" value="C:proteasome complex"/>
    <property type="evidence" value="ECO:0007669"/>
    <property type="project" value="UniProtKB-KW"/>
</dbReference>